<dbReference type="Pfam" id="PF04542">
    <property type="entry name" value="Sigma70_r2"/>
    <property type="match status" value="1"/>
</dbReference>
<evidence type="ECO:0000259" key="5">
    <source>
        <dbReference type="Pfam" id="PF04542"/>
    </source>
</evidence>
<dbReference type="GO" id="GO:0016987">
    <property type="term" value="F:sigma factor activity"/>
    <property type="evidence" value="ECO:0007669"/>
    <property type="project" value="UniProtKB-KW"/>
</dbReference>
<keyword evidence="4" id="KW-0804">Transcription</keyword>
<evidence type="ECO:0000313" key="7">
    <source>
        <dbReference type="EMBL" id="NEZ54641.1"/>
    </source>
</evidence>
<dbReference type="PANTHER" id="PTHR43133">
    <property type="entry name" value="RNA POLYMERASE ECF-TYPE SIGMA FACTO"/>
    <property type="match status" value="1"/>
</dbReference>
<keyword evidence="2" id="KW-0805">Transcription regulation</keyword>
<reference evidence="7 8" key="1">
    <citation type="journal article" date="2020" name="Microb. Ecol.">
        <title>Ecogenomics of the Marine Benthic Filamentous Cyanobacterium Adonisia.</title>
        <authorList>
            <person name="Walter J.M."/>
            <person name="Coutinho F.H."/>
            <person name="Leomil L."/>
            <person name="Hargreaves P.I."/>
            <person name="Campeao M.E."/>
            <person name="Vieira V.V."/>
            <person name="Silva B.S."/>
            <person name="Fistarol G.O."/>
            <person name="Salomon P.S."/>
            <person name="Sawabe T."/>
            <person name="Mino S."/>
            <person name="Hosokawa M."/>
            <person name="Miyashita H."/>
            <person name="Maruyama F."/>
            <person name="van Verk M.C."/>
            <person name="Dutilh B.E."/>
            <person name="Thompson C.C."/>
            <person name="Thompson F.L."/>
        </authorList>
    </citation>
    <scope>NUCLEOTIDE SEQUENCE [LARGE SCALE GENOMIC DNA]</scope>
    <source>
        <strain evidence="7 8">CCMR0081</strain>
    </source>
</reference>
<dbReference type="EMBL" id="QXHD01000003">
    <property type="protein sequence ID" value="NEZ54641.1"/>
    <property type="molecule type" value="Genomic_DNA"/>
</dbReference>
<dbReference type="InterPro" id="IPR014284">
    <property type="entry name" value="RNA_pol_sigma-70_dom"/>
</dbReference>
<dbReference type="InterPro" id="IPR036388">
    <property type="entry name" value="WH-like_DNA-bd_sf"/>
</dbReference>
<feature type="domain" description="RNA polymerase sigma factor 70 region 4 type 2" evidence="6">
    <location>
        <begin position="124"/>
        <end position="174"/>
    </location>
</feature>
<protein>
    <submittedName>
        <fullName evidence="7">Sigma-70 family RNA polymerase sigma factor</fullName>
    </submittedName>
</protein>
<dbReference type="GO" id="GO:0006352">
    <property type="term" value="P:DNA-templated transcription initiation"/>
    <property type="evidence" value="ECO:0007669"/>
    <property type="project" value="InterPro"/>
</dbReference>
<gene>
    <name evidence="7" type="ORF">DXZ20_02820</name>
</gene>
<dbReference type="InterPro" id="IPR013249">
    <property type="entry name" value="RNA_pol_sigma70_r4_t2"/>
</dbReference>
<evidence type="ECO:0000256" key="4">
    <source>
        <dbReference type="ARBA" id="ARBA00023163"/>
    </source>
</evidence>
<dbReference type="InterPro" id="IPR013325">
    <property type="entry name" value="RNA_pol_sigma_r2"/>
</dbReference>
<accession>A0A6M0RG81</accession>
<dbReference type="Pfam" id="PF08281">
    <property type="entry name" value="Sigma70_r4_2"/>
    <property type="match status" value="1"/>
</dbReference>
<dbReference type="InterPro" id="IPR013324">
    <property type="entry name" value="RNA_pol_sigma_r3/r4-like"/>
</dbReference>
<evidence type="ECO:0000313" key="8">
    <source>
        <dbReference type="Proteomes" id="UP000481033"/>
    </source>
</evidence>
<dbReference type="RefSeq" id="WP_163671390.1">
    <property type="nucleotide sequence ID" value="NZ_QXHD01000003.1"/>
</dbReference>
<organism evidence="7 8">
    <name type="scientific">Adonisia turfae CCMR0081</name>
    <dbReference type="NCBI Taxonomy" id="2292702"/>
    <lineage>
        <taxon>Bacteria</taxon>
        <taxon>Bacillati</taxon>
        <taxon>Cyanobacteriota</taxon>
        <taxon>Adonisia</taxon>
        <taxon>Adonisia turfae</taxon>
    </lineage>
</organism>
<dbReference type="Gene3D" id="1.10.1740.10">
    <property type="match status" value="1"/>
</dbReference>
<dbReference type="InterPro" id="IPR039425">
    <property type="entry name" value="RNA_pol_sigma-70-like"/>
</dbReference>
<keyword evidence="3" id="KW-0731">Sigma factor</keyword>
<dbReference type="AlphaFoldDB" id="A0A6M0RG81"/>
<evidence type="ECO:0000259" key="6">
    <source>
        <dbReference type="Pfam" id="PF08281"/>
    </source>
</evidence>
<dbReference type="CDD" id="cd06171">
    <property type="entry name" value="Sigma70_r4"/>
    <property type="match status" value="1"/>
</dbReference>
<proteinExistence type="inferred from homology"/>
<dbReference type="InterPro" id="IPR007627">
    <property type="entry name" value="RNA_pol_sigma70_r2"/>
</dbReference>
<evidence type="ECO:0000256" key="1">
    <source>
        <dbReference type="ARBA" id="ARBA00010641"/>
    </source>
</evidence>
<dbReference type="Proteomes" id="UP000481033">
    <property type="component" value="Unassembled WGS sequence"/>
</dbReference>
<comment type="similarity">
    <text evidence="1">Belongs to the sigma-70 factor family. ECF subfamily.</text>
</comment>
<sequence>MARFSTDASDSELIRSLRAGHQEALTVLYDRYGGLVYTVALRFLKQPAEAEDLTQEIFFNFWKQDKYDPNRSVLSTYLSLVTRSRALDRIAKRSTQKRSLQQLKSLPDRTITPLENATLSEQQETLRQALSQLKDQQRQVLEMNFYQGISHADIARQLNMPLGTVKTRARQGLIELRKRLGDVVE</sequence>
<dbReference type="SUPFAM" id="SSF88659">
    <property type="entry name" value="Sigma3 and sigma4 domains of RNA polymerase sigma factors"/>
    <property type="match status" value="1"/>
</dbReference>
<name>A0A6M0RG81_9CYAN</name>
<dbReference type="NCBIfam" id="NF009172">
    <property type="entry name" value="PRK12519.1"/>
    <property type="match status" value="1"/>
</dbReference>
<dbReference type="NCBIfam" id="TIGR02937">
    <property type="entry name" value="sigma70-ECF"/>
    <property type="match status" value="1"/>
</dbReference>
<dbReference type="Gene3D" id="1.10.10.10">
    <property type="entry name" value="Winged helix-like DNA-binding domain superfamily/Winged helix DNA-binding domain"/>
    <property type="match status" value="1"/>
</dbReference>
<keyword evidence="8" id="KW-1185">Reference proteome</keyword>
<comment type="caution">
    <text evidence="7">The sequence shown here is derived from an EMBL/GenBank/DDBJ whole genome shotgun (WGS) entry which is preliminary data.</text>
</comment>
<dbReference type="GO" id="GO:0003677">
    <property type="term" value="F:DNA binding"/>
    <property type="evidence" value="ECO:0007669"/>
    <property type="project" value="InterPro"/>
</dbReference>
<feature type="domain" description="RNA polymerase sigma-70 region 2" evidence="5">
    <location>
        <begin position="28"/>
        <end position="94"/>
    </location>
</feature>
<evidence type="ECO:0000256" key="3">
    <source>
        <dbReference type="ARBA" id="ARBA00023082"/>
    </source>
</evidence>
<dbReference type="PANTHER" id="PTHR43133:SF62">
    <property type="entry name" value="RNA POLYMERASE SIGMA FACTOR SIGZ"/>
    <property type="match status" value="1"/>
</dbReference>
<evidence type="ECO:0000256" key="2">
    <source>
        <dbReference type="ARBA" id="ARBA00023015"/>
    </source>
</evidence>
<dbReference type="SUPFAM" id="SSF88946">
    <property type="entry name" value="Sigma2 domain of RNA polymerase sigma factors"/>
    <property type="match status" value="1"/>
</dbReference>